<dbReference type="Pfam" id="PF16209">
    <property type="entry name" value="PhoLip_ATPase_N"/>
    <property type="match status" value="1"/>
</dbReference>
<dbReference type="InterPro" id="IPR018303">
    <property type="entry name" value="ATPase_P-typ_P_site"/>
</dbReference>
<feature type="transmembrane region" description="Helical" evidence="15">
    <location>
        <begin position="1133"/>
        <end position="1158"/>
    </location>
</feature>
<feature type="transmembrane region" description="Helical" evidence="15">
    <location>
        <begin position="1210"/>
        <end position="1232"/>
    </location>
</feature>
<keyword evidence="4 14" id="KW-0479">Metal-binding</keyword>
<feature type="binding site" evidence="14">
    <location>
        <position position="1000"/>
    </location>
    <ligand>
        <name>Mg(2+)</name>
        <dbReference type="ChEBI" id="CHEBI:18420"/>
    </ligand>
</feature>
<dbReference type="Gene3D" id="3.40.1110.10">
    <property type="entry name" value="Calcium-transporting ATPase, cytoplasmic domain N"/>
    <property type="match status" value="2"/>
</dbReference>
<evidence type="ECO:0000256" key="2">
    <source>
        <dbReference type="ARBA" id="ARBA00008109"/>
    </source>
</evidence>
<dbReference type="EMBL" id="SKCS01000333">
    <property type="protein sequence ID" value="TNN10873.1"/>
    <property type="molecule type" value="Genomic_DNA"/>
</dbReference>
<sequence>MDQSNEENVNSSNIIGTPPESTPTSSLSRTVYAHRIQCYSPLTFTYINEYCNNEVVTSIYTIWNFLPKMIYEQLHYMSNIFFILVGILHLFADGATSIFSLIGPFSFVLLVTLLKDAIFDIMRHRQDKQINERKFPIMQINIETKQIYWKLTKSHLIHVGDVILCRIDEEFPCDLIILATSSKDCTCRITTVNLDGESTIKTQYSLLQTQIIYEHYFNDTHTYTFNNQFEDQLRLLFIKMHCQQPNEDFTHFDGYMTLLHNPCKQPLTLRNILYKGAKLKGTKWIIGLVVYTGNDTKLLLNSKTVKRKYSSRESKANEILLTFMIVMLGLCILFSIVTKIWSFNNLSNPFIPFENFEYWTQVKGVFRFLFILNYLIPISLIITSEIQQIIAAYFVSSDINLYDKEQDISTKSNTPQLVDELGQVKYLFSDKTGTLTQNEMNLHMMTVLNTNKVYVFNKDKLTNKHIRLKQIVKRMNKFGYIGVVYEKLDDLPNEYVGDSPEFSSSSDSELDENNDYCHDVNQQHFTLDTITKFRHVNHRISYQYSNQLSVNQQLPNELLDCLTILALCHTVETSENDTDKQTTTNKTGYMDNFYQAASPDEKALVIGAAKLGVIFMGSSISENNSQSRIYRIEYEQCFENGYYEYECLEYSIDLVLEFDSFRKRMTVMAKHPDGTYHIHSKGAESSIFKISNSSEGDMRRLANQHVTQFAINGLRTLVYATRQVDSEEYHALLNEYHHATSLFGTERSDALKTIYEKIESNLTLISITGVEDKLQPQVQECLKSLRNAGIHVWVLTGDKEETAITVSRAAGHFSPNMKLIHLTNCEDFLGFAYQLFKHLENLKMCRRKKKLRKRMELFFKEPINLLKVKANLKSKTTEEDIFKEQNKLNAKNNLFEKIKQLFGNRISLHIDMDQSRHRHTKRPGATGEPMALVIDGKSLRYALHPSLQKPFLDLCFHLTTVLCCRMTPLQKASVVQLVRSGFSEFVDSPITAAIGDGGNDVAMLLQANIGIGIFGKEGKEAVRVSDYAIPQFKHLQRLLLVHGHRANYRICLTMNLFYYKCVAFVTTQVLYTFYSGFSAAATFETVLFSIYNLTVTSIMCLIFGLFEHHLPDDILNENPYLYRKLKHQANLRAWYIWLWIFDGIWHGFIIFYGTSYFLTGGNYFTESTFYDSYGNVQQLFEKSLYGCATYVFLWLSVSLRTVIATRDCNIIVFGGFLATLIVNIAILIALQSTTTRDNINFRSYTKLCRSPTFWFALPLILITANIPSLLWRIFSDTWWNLQIQLSNIPNSRIRRKYRRSPTVWLRALTTDYLGNSSDILHGNGMKQDTS</sequence>
<feature type="binding site" evidence="13">
    <location>
        <position position="798"/>
    </location>
    <ligand>
        <name>ATP</name>
        <dbReference type="ChEBI" id="CHEBI:30616"/>
    </ligand>
</feature>
<evidence type="ECO:0000256" key="10">
    <source>
        <dbReference type="ARBA" id="ARBA00023136"/>
    </source>
</evidence>
<accession>A0A4Z2D2X8</accession>
<evidence type="ECO:0000256" key="9">
    <source>
        <dbReference type="ARBA" id="ARBA00022989"/>
    </source>
</evidence>
<evidence type="ECO:0000256" key="13">
    <source>
        <dbReference type="PIRSR" id="PIRSR606539-2"/>
    </source>
</evidence>
<dbReference type="PANTHER" id="PTHR24092">
    <property type="entry name" value="PROBABLE PHOSPHOLIPID-TRANSPORTING ATPASE"/>
    <property type="match status" value="1"/>
</dbReference>
<evidence type="ECO:0000256" key="15">
    <source>
        <dbReference type="RuleBase" id="RU362033"/>
    </source>
</evidence>
<feature type="binding site" evidence="13">
    <location>
        <position position="797"/>
    </location>
    <ligand>
        <name>ATP</name>
        <dbReference type="ChEBI" id="CHEBI:30616"/>
    </ligand>
</feature>
<dbReference type="GO" id="GO:0000287">
    <property type="term" value="F:magnesium ion binding"/>
    <property type="evidence" value="ECO:0007669"/>
    <property type="project" value="UniProtKB-UniRule"/>
</dbReference>
<evidence type="ECO:0000256" key="6">
    <source>
        <dbReference type="ARBA" id="ARBA00022840"/>
    </source>
</evidence>
<evidence type="ECO:0000259" key="18">
    <source>
        <dbReference type="Pfam" id="PF16212"/>
    </source>
</evidence>
<feature type="transmembrane region" description="Helical" evidence="15">
    <location>
        <begin position="1252"/>
        <end position="1274"/>
    </location>
</feature>
<feature type="binding site" evidence="14">
    <location>
        <position position="432"/>
    </location>
    <ligand>
        <name>Mg(2+)</name>
        <dbReference type="ChEBI" id="CHEBI:18420"/>
    </ligand>
</feature>
<dbReference type="GO" id="GO:0140326">
    <property type="term" value="F:ATPase-coupled intramembrane lipid transporter activity"/>
    <property type="evidence" value="ECO:0007669"/>
    <property type="project" value="UniProtKB-EC"/>
</dbReference>
<keyword evidence="6 13" id="KW-0067">ATP-binding</keyword>
<dbReference type="InterPro" id="IPR023298">
    <property type="entry name" value="ATPase_P-typ_TM_dom_sf"/>
</dbReference>
<dbReference type="SFLD" id="SFLDF00027">
    <property type="entry name" value="p-type_atpase"/>
    <property type="match status" value="1"/>
</dbReference>
<dbReference type="SFLD" id="SFLDG00002">
    <property type="entry name" value="C1.7:_P-type_atpase_like"/>
    <property type="match status" value="1"/>
</dbReference>
<comment type="cofactor">
    <cofactor evidence="14">
        <name>Mg(2+)</name>
        <dbReference type="ChEBI" id="CHEBI:18420"/>
    </cofactor>
</comment>
<feature type="domain" description="P-type ATPase C-terminal" evidence="18">
    <location>
        <begin position="1022"/>
        <end position="1279"/>
    </location>
</feature>
<feature type="binding site" evidence="13">
    <location>
        <position position="430"/>
    </location>
    <ligand>
        <name>ATP</name>
        <dbReference type="ChEBI" id="CHEBI:30616"/>
    </ligand>
</feature>
<comment type="catalytic activity">
    <reaction evidence="11 15">
        <text>ATP + H2O + phospholipidSide 1 = ADP + phosphate + phospholipidSide 2.</text>
        <dbReference type="EC" id="7.6.2.1"/>
    </reaction>
</comment>
<feature type="binding site" evidence="14">
    <location>
        <position position="430"/>
    </location>
    <ligand>
        <name>Mg(2+)</name>
        <dbReference type="ChEBI" id="CHEBI:18420"/>
    </ligand>
</feature>
<feature type="binding site" evidence="13">
    <location>
        <position position="971"/>
    </location>
    <ligand>
        <name>ATP</name>
        <dbReference type="ChEBI" id="CHEBI:30616"/>
    </ligand>
</feature>
<dbReference type="SFLD" id="SFLDS00003">
    <property type="entry name" value="Haloacid_Dehalogenase"/>
    <property type="match status" value="1"/>
</dbReference>
<evidence type="ECO:0000256" key="1">
    <source>
        <dbReference type="ARBA" id="ARBA00004141"/>
    </source>
</evidence>
<dbReference type="GO" id="GO:0016887">
    <property type="term" value="F:ATP hydrolysis activity"/>
    <property type="evidence" value="ECO:0007669"/>
    <property type="project" value="InterPro"/>
</dbReference>
<keyword evidence="5 13" id="KW-0547">Nucleotide-binding</keyword>
<evidence type="ECO:0000256" key="7">
    <source>
        <dbReference type="ARBA" id="ARBA00022842"/>
    </source>
</evidence>
<dbReference type="EC" id="7.6.2.1" evidence="15"/>
<dbReference type="Gene3D" id="3.40.50.1000">
    <property type="entry name" value="HAD superfamily/HAD-like"/>
    <property type="match status" value="2"/>
</dbReference>
<gene>
    <name evidence="19" type="ORF">EWB00_005009</name>
</gene>
<dbReference type="Pfam" id="PF13246">
    <property type="entry name" value="Cation_ATPase"/>
    <property type="match status" value="1"/>
</dbReference>
<dbReference type="SUPFAM" id="SSF81653">
    <property type="entry name" value="Calcium ATPase, transduction domain A"/>
    <property type="match status" value="1"/>
</dbReference>
<comment type="caution">
    <text evidence="19">The sequence shown here is derived from an EMBL/GenBank/DDBJ whole genome shotgun (WGS) entry which is preliminary data.</text>
</comment>
<feature type="binding site" evidence="13">
    <location>
        <position position="965"/>
    </location>
    <ligand>
        <name>ATP</name>
        <dbReference type="ChEBI" id="CHEBI:30616"/>
    </ligand>
</feature>
<dbReference type="InterPro" id="IPR006539">
    <property type="entry name" value="P-type_ATPase_IV"/>
</dbReference>
<dbReference type="NCBIfam" id="TIGR01652">
    <property type="entry name" value="ATPase-Plipid"/>
    <property type="match status" value="1"/>
</dbReference>
<dbReference type="SUPFAM" id="SSF81660">
    <property type="entry name" value="Metal cation-transporting ATPase, ATP-binding domain N"/>
    <property type="match status" value="1"/>
</dbReference>
<feature type="binding site" evidence="14">
    <location>
        <position position="996"/>
    </location>
    <ligand>
        <name>Mg(2+)</name>
        <dbReference type="ChEBI" id="CHEBI:18420"/>
    </ligand>
</feature>
<dbReference type="InterPro" id="IPR023214">
    <property type="entry name" value="HAD_sf"/>
</dbReference>
<feature type="transmembrane region" description="Helical" evidence="15">
    <location>
        <begin position="74"/>
        <end position="92"/>
    </location>
</feature>
<evidence type="ECO:0000256" key="5">
    <source>
        <dbReference type="ARBA" id="ARBA00022741"/>
    </source>
</evidence>
<dbReference type="InterPro" id="IPR032631">
    <property type="entry name" value="P-type_ATPase_N"/>
</dbReference>
<reference evidence="19 20" key="1">
    <citation type="submission" date="2019-03" db="EMBL/GenBank/DDBJ databases">
        <title>An improved genome assembly of the fluke Schistosoma japonicum.</title>
        <authorList>
            <person name="Hu W."/>
            <person name="Luo F."/>
            <person name="Yin M."/>
            <person name="Mo X."/>
            <person name="Sun C."/>
            <person name="Wu Q."/>
            <person name="Zhu B."/>
            <person name="Xiang M."/>
            <person name="Wang J."/>
            <person name="Wang Y."/>
            <person name="Zhang T."/>
            <person name="Xu B."/>
            <person name="Zheng H."/>
            <person name="Feng Z."/>
        </authorList>
    </citation>
    <scope>NUCLEOTIDE SEQUENCE [LARGE SCALE GENOMIC DNA]</scope>
    <source>
        <strain evidence="19">HuSjv2</strain>
        <tissue evidence="19">Worms</tissue>
    </source>
</reference>
<evidence type="ECO:0000313" key="20">
    <source>
        <dbReference type="Proteomes" id="UP000311919"/>
    </source>
</evidence>
<feature type="binding site" evidence="13">
    <location>
        <position position="999"/>
    </location>
    <ligand>
        <name>ATP</name>
        <dbReference type="ChEBI" id="CHEBI:30616"/>
    </ligand>
</feature>
<organism evidence="19 20">
    <name type="scientific">Schistosoma japonicum</name>
    <name type="common">Blood fluke</name>
    <dbReference type="NCBI Taxonomy" id="6182"/>
    <lineage>
        <taxon>Eukaryota</taxon>
        <taxon>Metazoa</taxon>
        <taxon>Spiralia</taxon>
        <taxon>Lophotrochozoa</taxon>
        <taxon>Platyhelminthes</taxon>
        <taxon>Trematoda</taxon>
        <taxon>Digenea</taxon>
        <taxon>Strigeidida</taxon>
        <taxon>Schistosomatoidea</taxon>
        <taxon>Schistosomatidae</taxon>
        <taxon>Schistosoma</taxon>
    </lineage>
</organism>
<keyword evidence="20" id="KW-1185">Reference proteome</keyword>
<evidence type="ECO:0000256" key="4">
    <source>
        <dbReference type="ARBA" id="ARBA00022723"/>
    </source>
</evidence>
<name>A0A4Z2D2X8_SCHJA</name>
<evidence type="ECO:0000256" key="8">
    <source>
        <dbReference type="ARBA" id="ARBA00022967"/>
    </source>
</evidence>
<dbReference type="SUPFAM" id="SSF56784">
    <property type="entry name" value="HAD-like"/>
    <property type="match status" value="1"/>
</dbReference>
<keyword evidence="8 15" id="KW-1278">Translocase</keyword>
<dbReference type="GO" id="GO:0005524">
    <property type="term" value="F:ATP binding"/>
    <property type="evidence" value="ECO:0007669"/>
    <property type="project" value="UniProtKB-UniRule"/>
</dbReference>
<feature type="active site" description="4-aspartylphosphate intermediate" evidence="12">
    <location>
        <position position="430"/>
    </location>
</feature>
<feature type="binding site" evidence="13">
    <location>
        <position position="431"/>
    </location>
    <ligand>
        <name>ATP</name>
        <dbReference type="ChEBI" id="CHEBI:30616"/>
    </ligand>
</feature>
<dbReference type="SUPFAM" id="SSF81665">
    <property type="entry name" value="Calcium ATPase, transmembrane domain M"/>
    <property type="match status" value="1"/>
</dbReference>
<feature type="transmembrane region" description="Helical" evidence="15">
    <location>
        <begin position="1057"/>
        <end position="1074"/>
    </location>
</feature>
<dbReference type="PROSITE" id="PS00154">
    <property type="entry name" value="ATPASE_E1_E2"/>
    <property type="match status" value="1"/>
</dbReference>
<dbReference type="OrthoDB" id="377733at2759"/>
<comment type="subcellular location">
    <subcellularLocation>
        <location evidence="1 15">Membrane</location>
        <topology evidence="1 15">Multi-pass membrane protein</topology>
    </subcellularLocation>
</comment>
<dbReference type="Proteomes" id="UP000311919">
    <property type="component" value="Unassembled WGS sequence"/>
</dbReference>
<dbReference type="InterPro" id="IPR001757">
    <property type="entry name" value="P_typ_ATPase"/>
</dbReference>
<dbReference type="InterPro" id="IPR032630">
    <property type="entry name" value="P_typ_ATPase_c"/>
</dbReference>
<feature type="transmembrane region" description="Helical" evidence="15">
    <location>
        <begin position="1183"/>
        <end position="1203"/>
    </location>
</feature>
<dbReference type="InterPro" id="IPR023299">
    <property type="entry name" value="ATPase_P-typ_cyto_dom_N"/>
</dbReference>
<protein>
    <recommendedName>
        <fullName evidence="15">Phospholipid-transporting ATPase</fullName>
        <ecNumber evidence="15">7.6.2.1</ecNumber>
    </recommendedName>
</protein>
<keyword evidence="3 15" id="KW-0812">Transmembrane</keyword>
<feature type="domain" description="P-type ATPase N-terminal" evidence="17">
    <location>
        <begin position="49"/>
        <end position="92"/>
    </location>
</feature>
<feature type="binding site" evidence="13">
    <location>
        <position position="796"/>
    </location>
    <ligand>
        <name>ATP</name>
        <dbReference type="ChEBI" id="CHEBI:30616"/>
    </ligand>
</feature>
<keyword evidence="10 15" id="KW-0472">Membrane</keyword>
<evidence type="ECO:0000256" key="14">
    <source>
        <dbReference type="PIRSR" id="PIRSR606539-3"/>
    </source>
</evidence>
<evidence type="ECO:0000256" key="11">
    <source>
        <dbReference type="ARBA" id="ARBA00034036"/>
    </source>
</evidence>
<feature type="binding site" evidence="13">
    <location>
        <position position="681"/>
    </location>
    <ligand>
        <name>ATP</name>
        <dbReference type="ChEBI" id="CHEBI:30616"/>
    </ligand>
</feature>
<dbReference type="GO" id="GO:0045332">
    <property type="term" value="P:phospholipid translocation"/>
    <property type="evidence" value="ECO:0007669"/>
    <property type="project" value="TreeGrafter"/>
</dbReference>
<dbReference type="PRINTS" id="PR00119">
    <property type="entry name" value="CATATPASE"/>
</dbReference>
<evidence type="ECO:0000256" key="3">
    <source>
        <dbReference type="ARBA" id="ARBA00022692"/>
    </source>
</evidence>
<feature type="transmembrane region" description="Helical" evidence="15">
    <location>
        <begin position="319"/>
        <end position="344"/>
    </location>
</feature>
<feature type="binding site" evidence="13">
    <location>
        <position position="1000"/>
    </location>
    <ligand>
        <name>ATP</name>
        <dbReference type="ChEBI" id="CHEBI:30616"/>
    </ligand>
</feature>
<dbReference type="Pfam" id="PF16212">
    <property type="entry name" value="PhoLip_ATPase_C"/>
    <property type="match status" value="1"/>
</dbReference>
<feature type="binding site" evidence="13">
    <location>
        <position position="432"/>
    </location>
    <ligand>
        <name>ATP</name>
        <dbReference type="ChEBI" id="CHEBI:30616"/>
    </ligand>
</feature>
<dbReference type="GO" id="GO:0005886">
    <property type="term" value="C:plasma membrane"/>
    <property type="evidence" value="ECO:0007669"/>
    <property type="project" value="TreeGrafter"/>
</dbReference>
<feature type="transmembrane region" description="Helical" evidence="15">
    <location>
        <begin position="364"/>
        <end position="383"/>
    </location>
</feature>
<feature type="transmembrane region" description="Helical" evidence="15">
    <location>
        <begin position="1086"/>
        <end position="1106"/>
    </location>
</feature>
<feature type="binding site" evidence="13">
    <location>
        <position position="658"/>
    </location>
    <ligand>
        <name>ATP</name>
        <dbReference type="ChEBI" id="CHEBI:30616"/>
    </ligand>
</feature>
<feature type="region of interest" description="Disordered" evidence="16">
    <location>
        <begin position="1"/>
        <end position="26"/>
    </location>
</feature>
<dbReference type="InterPro" id="IPR008250">
    <property type="entry name" value="ATPase_P-typ_transduc_dom_A_sf"/>
</dbReference>
<evidence type="ECO:0000313" key="19">
    <source>
        <dbReference type="EMBL" id="TNN10873.1"/>
    </source>
</evidence>
<dbReference type="Gene3D" id="2.70.150.10">
    <property type="entry name" value="Calcium-transporting ATPase, cytoplasmic transduction domain A"/>
    <property type="match status" value="1"/>
</dbReference>
<feature type="binding site" evidence="13">
    <location>
        <position position="601"/>
    </location>
    <ligand>
        <name>ATP</name>
        <dbReference type="ChEBI" id="CHEBI:30616"/>
    </ligand>
</feature>
<dbReference type="STRING" id="6182.A0A4Z2D2X8"/>
<feature type="binding site" evidence="13">
    <location>
        <position position="715"/>
    </location>
    <ligand>
        <name>ATP</name>
        <dbReference type="ChEBI" id="CHEBI:30616"/>
    </ligand>
</feature>
<dbReference type="InterPro" id="IPR044492">
    <property type="entry name" value="P_typ_ATPase_HD_dom"/>
</dbReference>
<evidence type="ECO:0000256" key="16">
    <source>
        <dbReference type="SAM" id="MobiDB-lite"/>
    </source>
</evidence>
<evidence type="ECO:0000259" key="17">
    <source>
        <dbReference type="Pfam" id="PF16209"/>
    </source>
</evidence>
<feature type="transmembrane region" description="Helical" evidence="15">
    <location>
        <begin position="98"/>
        <end position="118"/>
    </location>
</feature>
<proteinExistence type="inferred from homology"/>
<comment type="similarity">
    <text evidence="2 15">Belongs to the cation transport ATPase (P-type) (TC 3.A.3) family. Type IV subfamily.</text>
</comment>
<dbReference type="PANTHER" id="PTHR24092:SF175">
    <property type="entry name" value="PHOSPHOLIPID-TRANSPORTING ATPASE"/>
    <property type="match status" value="1"/>
</dbReference>
<evidence type="ECO:0000256" key="12">
    <source>
        <dbReference type="PIRSR" id="PIRSR606539-1"/>
    </source>
</evidence>
<keyword evidence="9 15" id="KW-1133">Transmembrane helix</keyword>
<dbReference type="InterPro" id="IPR036412">
    <property type="entry name" value="HAD-like_sf"/>
</dbReference>
<keyword evidence="7 14" id="KW-0460">Magnesium</keyword>
<dbReference type="GO" id="GO:0005783">
    <property type="term" value="C:endoplasmic reticulum"/>
    <property type="evidence" value="ECO:0007669"/>
    <property type="project" value="TreeGrafter"/>
</dbReference>
<dbReference type="NCBIfam" id="TIGR01494">
    <property type="entry name" value="ATPase_P-type"/>
    <property type="match status" value="1"/>
</dbReference>